<keyword evidence="2" id="KW-1185">Reference proteome</keyword>
<dbReference type="Proteomes" id="UP001190452">
    <property type="component" value="Unassembled WGS sequence"/>
</dbReference>
<comment type="caution">
    <text evidence="1">The sequence shown here is derived from an EMBL/GenBank/DDBJ whole genome shotgun (WGS) entry which is preliminary data.</text>
</comment>
<accession>A0ABN9KKY4</accession>
<gene>
    <name evidence="1" type="ORF">R77569_04543</name>
</gene>
<evidence type="ECO:0000313" key="2">
    <source>
        <dbReference type="Proteomes" id="UP001190452"/>
    </source>
</evidence>
<dbReference type="RefSeq" id="WP_316897202.1">
    <property type="nucleotide sequence ID" value="NZ_CAUDKV010000027.1"/>
</dbReference>
<evidence type="ECO:0000313" key="1">
    <source>
        <dbReference type="EMBL" id="CAJ0895893.1"/>
    </source>
</evidence>
<organism evidence="1 2">
    <name type="scientific">Ralstonia mannitolilytica</name>
    <dbReference type="NCBI Taxonomy" id="105219"/>
    <lineage>
        <taxon>Bacteria</taxon>
        <taxon>Pseudomonadati</taxon>
        <taxon>Pseudomonadota</taxon>
        <taxon>Betaproteobacteria</taxon>
        <taxon>Burkholderiales</taxon>
        <taxon>Burkholderiaceae</taxon>
        <taxon>Ralstonia</taxon>
    </lineage>
</organism>
<reference evidence="1 2" key="1">
    <citation type="submission" date="2023-07" db="EMBL/GenBank/DDBJ databases">
        <authorList>
            <person name="Peeters C."/>
        </authorList>
    </citation>
    <scope>NUCLEOTIDE SEQUENCE [LARGE SCALE GENOMIC DNA]</scope>
    <source>
        <strain evidence="1 2">R-77569</strain>
    </source>
</reference>
<proteinExistence type="predicted"/>
<dbReference type="EMBL" id="CAUDKV010000027">
    <property type="protein sequence ID" value="CAJ0895893.1"/>
    <property type="molecule type" value="Genomic_DNA"/>
</dbReference>
<evidence type="ECO:0008006" key="3">
    <source>
        <dbReference type="Google" id="ProtNLM"/>
    </source>
</evidence>
<sequence length="218" mass="23728">MAQEKKSAPDWERIEADYRAGVLSVREIAASQGITHGAINKRAKRDGWTRDLAAKIKAKAEALVSKREVSTAVSTDTATERAIVEANAEVIAGIRLAHRSDIARARRVAIDLLGELEVETGNLDLFEELGEILRSEDDKGQDKRNDVYRKVLSSAGRVDSMKKLADTLKVLIGLEREAYGLQDAAPPPAAPPTQNINETTVVIQNAVADAVAKLESQY</sequence>
<name>A0ABN9KKY4_9RALS</name>
<protein>
    <recommendedName>
        <fullName evidence="3">Phage protein</fullName>
    </recommendedName>
</protein>